<organism evidence="1 2">
    <name type="scientific">Collibacillus ludicampi</name>
    <dbReference type="NCBI Taxonomy" id="2771369"/>
    <lineage>
        <taxon>Bacteria</taxon>
        <taxon>Bacillati</taxon>
        <taxon>Bacillota</taxon>
        <taxon>Bacilli</taxon>
        <taxon>Bacillales</taxon>
        <taxon>Alicyclobacillaceae</taxon>
        <taxon>Collibacillus</taxon>
    </lineage>
</organism>
<dbReference type="AlphaFoldDB" id="A0AAV4LKN4"/>
<dbReference type="EMBL" id="BOQE01000001">
    <property type="protein sequence ID" value="GIM48333.1"/>
    <property type="molecule type" value="Genomic_DNA"/>
</dbReference>
<keyword evidence="2" id="KW-1185">Reference proteome</keyword>
<sequence>MQPKITFAKANYYAFFFEDVHLLLITWNRDLKKEIYRIERQEEDTLVLDYPGDLFVEQVLHVIENIFFVTVKEGEREGKYALGVYFVIGEQPYGVYYEKNESDQPPELIFFRVIDDGNGYGLQVVEDEEEHREVTETFMNQYADFFSFSNRGELE</sequence>
<protein>
    <recommendedName>
        <fullName evidence="3">IDEAL domain-containing protein</fullName>
    </recommendedName>
</protein>
<evidence type="ECO:0000313" key="2">
    <source>
        <dbReference type="Proteomes" id="UP001057291"/>
    </source>
</evidence>
<evidence type="ECO:0008006" key="3">
    <source>
        <dbReference type="Google" id="ProtNLM"/>
    </source>
</evidence>
<name>A0AAV4LKN4_9BACL</name>
<dbReference type="Proteomes" id="UP001057291">
    <property type="component" value="Unassembled WGS sequence"/>
</dbReference>
<gene>
    <name evidence="1" type="ORF">DNHGIG_38820</name>
</gene>
<evidence type="ECO:0000313" key="1">
    <source>
        <dbReference type="EMBL" id="GIM48333.1"/>
    </source>
</evidence>
<reference evidence="1" key="1">
    <citation type="journal article" date="2023" name="Int. J. Syst. Evol. Microbiol.">
        <title>Collibacillus ludicampi gen. nov., sp. nov., a new soil bacterium of the family Alicyclobacillaceae.</title>
        <authorList>
            <person name="Jojima T."/>
            <person name="Ioku Y."/>
            <person name="Fukuta Y."/>
            <person name="Shirasaka N."/>
            <person name="Matsumura Y."/>
            <person name="Mori M."/>
        </authorList>
    </citation>
    <scope>NUCLEOTIDE SEQUENCE</scope>
    <source>
        <strain evidence="1">TP075</strain>
    </source>
</reference>
<comment type="caution">
    <text evidence="1">The sequence shown here is derived from an EMBL/GenBank/DDBJ whole genome shotgun (WGS) entry which is preliminary data.</text>
</comment>
<accession>A0AAV4LKN4</accession>
<proteinExistence type="predicted"/>